<feature type="compositionally biased region" description="Basic and acidic residues" evidence="1">
    <location>
        <begin position="177"/>
        <end position="199"/>
    </location>
</feature>
<evidence type="ECO:0000313" key="3">
    <source>
        <dbReference type="EMBL" id="GAO47535.1"/>
    </source>
</evidence>
<reference evidence="3 4" key="3">
    <citation type="journal article" date="2015" name="Genome Announc.">
        <title>Draft Genome Sequence of the Archiascomycetous Yeast Saitoella complicata.</title>
        <authorList>
            <person name="Yamauchi K."/>
            <person name="Kondo S."/>
            <person name="Hamamoto M."/>
            <person name="Takahashi Y."/>
            <person name="Ogura Y."/>
            <person name="Hayashi T."/>
            <person name="Nishida H."/>
        </authorList>
    </citation>
    <scope>NUCLEOTIDE SEQUENCE [LARGE SCALE GENOMIC DNA]</scope>
    <source>
        <strain evidence="3 4">NRRL Y-17804</strain>
    </source>
</reference>
<accession>A0A0E9NDQ4</accession>
<dbReference type="AlphaFoldDB" id="A0A0E9NDQ4"/>
<feature type="region of interest" description="Disordered" evidence="1">
    <location>
        <begin position="177"/>
        <end position="218"/>
    </location>
</feature>
<keyword evidence="2" id="KW-0812">Transmembrane</keyword>
<feature type="compositionally biased region" description="Basic residues" evidence="1">
    <location>
        <begin position="206"/>
        <end position="218"/>
    </location>
</feature>
<protein>
    <submittedName>
        <fullName evidence="3">Uncharacterized protein</fullName>
    </submittedName>
</protein>
<gene>
    <name evidence="3" type="ORF">G7K_1740-t1</name>
</gene>
<evidence type="ECO:0000256" key="1">
    <source>
        <dbReference type="SAM" id="MobiDB-lite"/>
    </source>
</evidence>
<evidence type="ECO:0000256" key="2">
    <source>
        <dbReference type="SAM" id="Phobius"/>
    </source>
</evidence>
<keyword evidence="2" id="KW-0472">Membrane</keyword>
<name>A0A0E9NDQ4_SAICN</name>
<keyword evidence="2" id="KW-1133">Transmembrane helix</keyword>
<evidence type="ECO:0000313" key="4">
    <source>
        <dbReference type="Proteomes" id="UP000033140"/>
    </source>
</evidence>
<sequence>MAMRKPSIYGLAPYTFPYVWELSSSVDCAVALACFSVKMVCFFALSAAFVFVVFVAVSLSVEDYRVFFSDVVSGVRRLCRTSRFCLRPLGIFTRVVFQSYCFMSLTLDSRYDVETQGSVHGTTRAWLFHLIQMTWLTTVLPCLTAEMMMPEPRHEPPPPLAQAINWAAVVANRRADEEAKQNKNAVKSKELQETPEKSQKFCTHPIFRRHSPHTHPLR</sequence>
<dbReference type="EMBL" id="BACD03000009">
    <property type="protein sequence ID" value="GAO47535.1"/>
    <property type="molecule type" value="Genomic_DNA"/>
</dbReference>
<keyword evidence="4" id="KW-1185">Reference proteome</keyword>
<proteinExistence type="predicted"/>
<feature type="transmembrane region" description="Helical" evidence="2">
    <location>
        <begin position="29"/>
        <end position="57"/>
    </location>
</feature>
<dbReference type="Proteomes" id="UP000033140">
    <property type="component" value="Unassembled WGS sequence"/>
</dbReference>
<reference evidence="3 4" key="2">
    <citation type="journal article" date="2014" name="J. Gen. Appl. Microbiol.">
        <title>The early diverging ascomycetous budding yeast Saitoella complicata has three histone deacetylases belonging to the Clr6, Hos2, and Rpd3 lineages.</title>
        <authorList>
            <person name="Nishida H."/>
            <person name="Matsumoto T."/>
            <person name="Kondo S."/>
            <person name="Hamamoto M."/>
            <person name="Yoshikawa H."/>
        </authorList>
    </citation>
    <scope>NUCLEOTIDE SEQUENCE [LARGE SCALE GENOMIC DNA]</scope>
    <source>
        <strain evidence="3 4">NRRL Y-17804</strain>
    </source>
</reference>
<organism evidence="3 4">
    <name type="scientific">Saitoella complicata (strain BCRC 22490 / CBS 7301 / JCM 7358 / NBRC 10748 / NRRL Y-17804)</name>
    <dbReference type="NCBI Taxonomy" id="698492"/>
    <lineage>
        <taxon>Eukaryota</taxon>
        <taxon>Fungi</taxon>
        <taxon>Dikarya</taxon>
        <taxon>Ascomycota</taxon>
        <taxon>Taphrinomycotina</taxon>
        <taxon>Taphrinomycotina incertae sedis</taxon>
        <taxon>Saitoella</taxon>
    </lineage>
</organism>
<reference evidence="3 4" key="1">
    <citation type="journal article" date="2011" name="J. Gen. Appl. Microbiol.">
        <title>Draft genome sequencing of the enigmatic yeast Saitoella complicata.</title>
        <authorList>
            <person name="Nishida H."/>
            <person name="Hamamoto M."/>
            <person name="Sugiyama J."/>
        </authorList>
    </citation>
    <scope>NUCLEOTIDE SEQUENCE [LARGE SCALE GENOMIC DNA]</scope>
    <source>
        <strain evidence="3 4">NRRL Y-17804</strain>
    </source>
</reference>
<comment type="caution">
    <text evidence="3">The sequence shown here is derived from an EMBL/GenBank/DDBJ whole genome shotgun (WGS) entry which is preliminary data.</text>
</comment>